<dbReference type="PANTHER" id="PTHR22897:SF8">
    <property type="entry name" value="SULFHYDRYL OXIDASE"/>
    <property type="match status" value="1"/>
</dbReference>
<reference evidence="11" key="1">
    <citation type="journal article" date="2015" name="Genom Data">
        <title>Genome sequences of six Phytophthora species associated with forests in New Zealand.</title>
        <authorList>
            <person name="Studholme D.J."/>
            <person name="McDougal R.L."/>
            <person name="Sambles C."/>
            <person name="Hansen E."/>
            <person name="Hardy G."/>
            <person name="Grant M."/>
            <person name="Ganley R.J."/>
            <person name="Williams N.M."/>
        </authorList>
    </citation>
    <scope>NUCLEOTIDE SEQUENCE</scope>
    <source>
        <strain evidence="11">NZFS 3630</strain>
    </source>
</reference>
<reference evidence="11" key="3">
    <citation type="submission" date="2020-06" db="EMBL/GenBank/DDBJ databases">
        <authorList>
            <person name="Studholme D.J."/>
        </authorList>
    </citation>
    <scope>NUCLEOTIDE SEQUENCE</scope>
    <source>
        <strain evidence="11">NZFS 3630</strain>
    </source>
</reference>
<keyword evidence="6" id="KW-1015">Disulfide bond</keyword>
<evidence type="ECO:0000256" key="6">
    <source>
        <dbReference type="ARBA" id="ARBA00023157"/>
    </source>
</evidence>
<evidence type="ECO:0000313" key="14">
    <source>
        <dbReference type="Proteomes" id="UP000285624"/>
    </source>
</evidence>
<dbReference type="Proteomes" id="UP000792063">
    <property type="component" value="Unassembled WGS sequence"/>
</dbReference>
<sequence>MYHAPPDAEEGITMPHVGHIYARDVAKWIEEQLTENGIKSGVDIEQMYPLPKRRSDTKEEFKFAEPVEPTHDDQADDIKLNRLRDAGTTVLFAFDDGFFMGTTVLEGERMTASDIKTVSPREPWKPSDIMSAIRLFVKYFFGCEECRQHFLKVNHDSMLKKLAAKDKEGSHAVVFWIWKMHNTVNKRLKHVMWPTQKSCPSCYVDNGEPMSLSAAQLNEEEIVAYISSAYKFEELERGGVLSALWSSMGASAFSLMRHDTSPLFTKSFQVHSLSTANYDVVLRDKNVVWLIDYYAPWCPHCRHFAPDWDKVANFYAATDRVKVGAVDCTKNQEICNQENINGFPGVKIHHVPADSEASIMMPRGIKNTRVVIGWAEKLMEEHGMKSGVSAEDIAAQLKLLRNDRVAKDGAKGETVKYNDQALEVNITVNDIPTTPLTESWKSSNIMAAIRLYVKNFFGCEECREHFMQSNPASKIDDLAIYDAEGPDAVAIQPRDNSPLFTAEQCQVRTLNSDGHAKMLADTNAVWLVDYYAPWCPHCRQFAPAWEKAASFYADSANTHVAAVDCTQNSEVCNNEGILGYPTIKLYHVPPEGKESIKMPPKSRKNTNTVIAWVEEQMQEHGMKASAGADDIDAHIEKINTDCEMGTATTKTAAAVEPDGPSYNDQDMTMKYKRLHDAGIAAVSTFENGFYVGTTVLEGERYDAAVTWVEALAASFPMEGNRVALASLAAAMKKQNRWGQAEWDVLITEWKANATVTSFPVNLFEWSEKKKWAYCTTYTCGVWTLFHTLSLSEVQTASPLKPSEIMAAIRLFVKYFFSCEECQRHFMMANPGSLIGKLAESDAEGPKAVAIWIWKMHNKVNKVLKYSQWPSTESCPKCYVINGEPVSLDPARLHEDEILAYIMSVFGHKDTDLFFLDAAHNGILEAAKSFMQRFSALTIAVVALIFILPFMMRSKKMPKTQKTD</sequence>
<dbReference type="InterPro" id="IPR013766">
    <property type="entry name" value="Thioredoxin_domain"/>
</dbReference>
<proteinExistence type="predicted"/>
<feature type="domain" description="ERV/ALR sulfhydryl oxidase" evidence="9">
    <location>
        <begin position="96"/>
        <end position="203"/>
    </location>
</feature>
<evidence type="ECO:0000313" key="15">
    <source>
        <dbReference type="Proteomes" id="UP000285883"/>
    </source>
</evidence>
<keyword evidence="8" id="KW-1133">Transmembrane helix</keyword>
<keyword evidence="8" id="KW-0812">Transmembrane</keyword>
<evidence type="ECO:0000256" key="3">
    <source>
        <dbReference type="ARBA" id="ARBA00022729"/>
    </source>
</evidence>
<dbReference type="Gene3D" id="3.40.30.10">
    <property type="entry name" value="Glutaredoxin"/>
    <property type="match status" value="2"/>
</dbReference>
<dbReference type="CDD" id="cd02961">
    <property type="entry name" value="PDI_a_family"/>
    <property type="match status" value="2"/>
</dbReference>
<dbReference type="GO" id="GO:0005615">
    <property type="term" value="C:extracellular space"/>
    <property type="evidence" value="ECO:0007669"/>
    <property type="project" value="TreeGrafter"/>
</dbReference>
<dbReference type="InterPro" id="IPR039798">
    <property type="entry name" value="Sulfhydryl_oxidase"/>
</dbReference>
<dbReference type="GO" id="GO:0016971">
    <property type="term" value="F:flavin-dependent sulfhydryl oxidase activity"/>
    <property type="evidence" value="ECO:0007669"/>
    <property type="project" value="InterPro"/>
</dbReference>
<evidence type="ECO:0000256" key="1">
    <source>
        <dbReference type="ARBA" id="ARBA00001974"/>
    </source>
</evidence>
<dbReference type="SUPFAM" id="SSF52833">
    <property type="entry name" value="Thioredoxin-like"/>
    <property type="match status" value="2"/>
</dbReference>
<comment type="caution">
    <text evidence="13">The sequence shown here is derived from an EMBL/GenBank/DDBJ whole genome shotgun (WGS) entry which is preliminary data.</text>
</comment>
<organism evidence="13 14">
    <name type="scientific">Phytophthora kernoviae</name>
    <dbReference type="NCBI Taxonomy" id="325452"/>
    <lineage>
        <taxon>Eukaryota</taxon>
        <taxon>Sar</taxon>
        <taxon>Stramenopiles</taxon>
        <taxon>Oomycota</taxon>
        <taxon>Peronosporomycetes</taxon>
        <taxon>Peronosporales</taxon>
        <taxon>Peronosporaceae</taxon>
        <taxon>Phytophthora</taxon>
    </lineage>
</organism>
<name>A0A3R7NM94_9STRA</name>
<keyword evidence="8" id="KW-0472">Membrane</keyword>
<evidence type="ECO:0000256" key="4">
    <source>
        <dbReference type="ARBA" id="ARBA00022827"/>
    </source>
</evidence>
<accession>A0A3R7NM94</accession>
<keyword evidence="5 8" id="KW-0560">Oxidoreductase</keyword>
<dbReference type="Pfam" id="PF00085">
    <property type="entry name" value="Thioredoxin"/>
    <property type="match status" value="2"/>
</dbReference>
<gene>
    <name evidence="12" type="ORF">BBI17_000658</name>
    <name evidence="13" type="ORF">BBO99_00000778</name>
    <name evidence="11" type="ORF">JM18_001847</name>
</gene>
<dbReference type="InterPro" id="IPR036774">
    <property type="entry name" value="ERV/ALR_sulphydryl_oxid_sf"/>
</dbReference>
<dbReference type="EMBL" id="MAYM02000016">
    <property type="protein sequence ID" value="RLN46766.1"/>
    <property type="molecule type" value="Genomic_DNA"/>
</dbReference>
<evidence type="ECO:0000256" key="2">
    <source>
        <dbReference type="ARBA" id="ARBA00022630"/>
    </source>
</evidence>
<feature type="transmembrane region" description="Helical" evidence="8">
    <location>
        <begin position="933"/>
        <end position="951"/>
    </location>
</feature>
<evidence type="ECO:0000256" key="8">
    <source>
        <dbReference type="RuleBase" id="RU371123"/>
    </source>
</evidence>
<dbReference type="EC" id="1.8.3.2" evidence="8"/>
<evidence type="ECO:0000313" key="12">
    <source>
        <dbReference type="EMBL" id="RLN46766.1"/>
    </source>
</evidence>
<dbReference type="InterPro" id="IPR017905">
    <property type="entry name" value="ERV/ALR_sulphydryl_oxidase"/>
</dbReference>
<dbReference type="GO" id="GO:0006457">
    <property type="term" value="P:protein folding"/>
    <property type="evidence" value="ECO:0007669"/>
    <property type="project" value="TreeGrafter"/>
</dbReference>
<comment type="catalytic activity">
    <reaction evidence="8">
        <text>2 R'C(R)SH + O2 = R'C(R)S-S(R)CR' + H2O2</text>
        <dbReference type="Rhea" id="RHEA:17357"/>
        <dbReference type="ChEBI" id="CHEBI:15379"/>
        <dbReference type="ChEBI" id="CHEBI:16240"/>
        <dbReference type="ChEBI" id="CHEBI:16520"/>
        <dbReference type="ChEBI" id="CHEBI:17412"/>
        <dbReference type="EC" id="1.8.3.2"/>
    </reaction>
</comment>
<dbReference type="SUPFAM" id="SSF69000">
    <property type="entry name" value="FAD-dependent thiol oxidase"/>
    <property type="match status" value="2"/>
</dbReference>
<feature type="domain" description="Thioredoxin" evidence="10">
    <location>
        <begin position="244"/>
        <end position="402"/>
    </location>
</feature>
<dbReference type="GO" id="GO:0003756">
    <property type="term" value="F:protein disulfide isomerase activity"/>
    <property type="evidence" value="ECO:0007669"/>
    <property type="project" value="TreeGrafter"/>
</dbReference>
<feature type="domain" description="ERV/ALR sulfhydryl oxidase" evidence="9">
    <location>
        <begin position="766"/>
        <end position="878"/>
    </location>
</feature>
<dbReference type="Pfam" id="PF04777">
    <property type="entry name" value="Evr1_Alr"/>
    <property type="match status" value="2"/>
</dbReference>
<dbReference type="EMBL" id="JPWU03000053">
    <property type="protein sequence ID" value="KAG2529004.1"/>
    <property type="molecule type" value="Genomic_DNA"/>
</dbReference>
<dbReference type="Proteomes" id="UP000285624">
    <property type="component" value="Unassembled WGS sequence"/>
</dbReference>
<keyword evidence="7" id="KW-0325">Glycoprotein</keyword>
<dbReference type="FunFam" id="1.20.120.310:FF:000011">
    <property type="entry name" value="Sulfhydryl oxidase"/>
    <property type="match status" value="1"/>
</dbReference>
<evidence type="ECO:0000259" key="10">
    <source>
        <dbReference type="PROSITE" id="PS51352"/>
    </source>
</evidence>
<evidence type="ECO:0000259" key="9">
    <source>
        <dbReference type="PROSITE" id="PS51324"/>
    </source>
</evidence>
<keyword evidence="4 8" id="KW-0274">FAD</keyword>
<protein>
    <recommendedName>
        <fullName evidence="8">Sulfhydryl oxidase</fullName>
        <ecNumber evidence="8">1.8.3.2</ecNumber>
    </recommendedName>
</protein>
<keyword evidence="3" id="KW-0732">Signal</keyword>
<reference evidence="14 15" key="2">
    <citation type="submission" date="2018-07" db="EMBL/GenBank/DDBJ databases">
        <title>Genome sequencing of oomycete isolates from Chile give support for New Zealand origin for Phytophthora kernoviae and make available the first Nothophytophthora sp. genome.</title>
        <authorList>
            <person name="Studholme D.J."/>
            <person name="Sanfuentes E."/>
            <person name="Panda P."/>
            <person name="Hill R."/>
            <person name="Sambles C."/>
            <person name="Grant M."/>
            <person name="Williams N.M."/>
            <person name="Mcdougal R.L."/>
        </authorList>
    </citation>
    <scope>NUCLEOTIDE SEQUENCE [LARGE SCALE GENOMIC DNA]</scope>
    <source>
        <strain evidence="12">Chile2</strain>
        <strain evidence="13">Chile4</strain>
    </source>
</reference>
<dbReference type="Proteomes" id="UP000285883">
    <property type="component" value="Unassembled WGS sequence"/>
</dbReference>
<dbReference type="AlphaFoldDB" id="A0A3R7NM94"/>
<dbReference type="GO" id="GO:0000139">
    <property type="term" value="C:Golgi membrane"/>
    <property type="evidence" value="ECO:0007669"/>
    <property type="project" value="TreeGrafter"/>
</dbReference>
<dbReference type="PROSITE" id="PS00194">
    <property type="entry name" value="THIOREDOXIN_1"/>
    <property type="match status" value="2"/>
</dbReference>
<dbReference type="InterPro" id="IPR017937">
    <property type="entry name" value="Thioredoxin_CS"/>
</dbReference>
<dbReference type="EMBL" id="MBDN02000011">
    <property type="protein sequence ID" value="RLN85172.1"/>
    <property type="molecule type" value="Genomic_DNA"/>
</dbReference>
<evidence type="ECO:0000256" key="5">
    <source>
        <dbReference type="ARBA" id="ARBA00023002"/>
    </source>
</evidence>
<evidence type="ECO:0000313" key="11">
    <source>
        <dbReference type="EMBL" id="KAG2529004.1"/>
    </source>
</evidence>
<keyword evidence="14" id="KW-1185">Reference proteome</keyword>
<evidence type="ECO:0000256" key="7">
    <source>
        <dbReference type="ARBA" id="ARBA00023180"/>
    </source>
</evidence>
<keyword evidence="2 8" id="KW-0285">Flavoprotein</keyword>
<feature type="domain" description="Thioredoxin" evidence="10">
    <location>
        <begin position="491"/>
        <end position="618"/>
    </location>
</feature>
<comment type="cofactor">
    <cofactor evidence="1 8">
        <name>FAD</name>
        <dbReference type="ChEBI" id="CHEBI:57692"/>
    </cofactor>
</comment>
<dbReference type="PANTHER" id="PTHR22897">
    <property type="entry name" value="QUIESCIN Q6-RELATED SULFHYDRYL OXIDASE"/>
    <property type="match status" value="1"/>
</dbReference>
<dbReference type="Gene3D" id="1.20.120.310">
    <property type="entry name" value="ERV/ALR sulfhydryl oxidase domain"/>
    <property type="match status" value="3"/>
</dbReference>
<dbReference type="PROSITE" id="PS51324">
    <property type="entry name" value="ERV_ALR"/>
    <property type="match status" value="2"/>
</dbReference>
<dbReference type="PROSITE" id="PS51352">
    <property type="entry name" value="THIOREDOXIN_2"/>
    <property type="match status" value="2"/>
</dbReference>
<dbReference type="STRING" id="325452.A0A3R7NM94"/>
<evidence type="ECO:0000313" key="13">
    <source>
        <dbReference type="EMBL" id="RLN85172.1"/>
    </source>
</evidence>
<dbReference type="InterPro" id="IPR036249">
    <property type="entry name" value="Thioredoxin-like_sf"/>
</dbReference>